<name>A0A417YEH0_9BACI</name>
<dbReference type="AlphaFoldDB" id="A0A417YEH0"/>
<evidence type="ECO:0000256" key="1">
    <source>
        <dbReference type="ARBA" id="ARBA00007905"/>
    </source>
</evidence>
<dbReference type="Pfam" id="PF00248">
    <property type="entry name" value="Aldo_ket_red"/>
    <property type="match status" value="1"/>
</dbReference>
<evidence type="ECO:0000256" key="3">
    <source>
        <dbReference type="ARBA" id="ARBA00023002"/>
    </source>
</evidence>
<dbReference type="RefSeq" id="WP_095311697.1">
    <property type="nucleotide sequence ID" value="NZ_PHUT01000010.1"/>
</dbReference>
<evidence type="ECO:0000256" key="6">
    <source>
        <dbReference type="PIRSR" id="PIRSR000097-3"/>
    </source>
</evidence>
<dbReference type="PANTHER" id="PTHR43827:SF3">
    <property type="entry name" value="NADP-DEPENDENT OXIDOREDUCTASE DOMAIN-CONTAINING PROTEIN"/>
    <property type="match status" value="1"/>
</dbReference>
<dbReference type="InterPro" id="IPR018170">
    <property type="entry name" value="Aldo/ket_reductase_CS"/>
</dbReference>
<comment type="caution">
    <text evidence="8">The sequence shown here is derived from an EMBL/GenBank/DDBJ whole genome shotgun (WGS) entry which is preliminary data.</text>
</comment>
<evidence type="ECO:0000313" key="8">
    <source>
        <dbReference type="EMBL" id="RHW31052.1"/>
    </source>
</evidence>
<reference evidence="8 9" key="1">
    <citation type="journal article" date="2007" name="Int. J. Syst. Evol. Microbiol.">
        <title>Oceanobacillus profundus sp. nov., isolated from a deep-sea sediment core.</title>
        <authorList>
            <person name="Kim Y.G."/>
            <person name="Choi D.H."/>
            <person name="Hyun S."/>
            <person name="Cho B.C."/>
        </authorList>
    </citation>
    <scope>NUCLEOTIDE SEQUENCE [LARGE SCALE GENOMIC DNA]</scope>
    <source>
        <strain evidence="8 9">DSM 18246</strain>
    </source>
</reference>
<dbReference type="EMBL" id="QWEH01000010">
    <property type="protein sequence ID" value="RHW31052.1"/>
    <property type="molecule type" value="Genomic_DNA"/>
</dbReference>
<accession>A0A417YEH0</accession>
<keyword evidence="9" id="KW-1185">Reference proteome</keyword>
<dbReference type="Gene3D" id="3.20.20.100">
    <property type="entry name" value="NADP-dependent oxidoreductase domain"/>
    <property type="match status" value="1"/>
</dbReference>
<sequence>MQHITLNNGIHMPQLGYGVWKVPNEEVTTPVEQALQAGYRSIDTAKIYGNESGVGEAIAKSGIAREELFITTKVWNSDHGYENTLKAFDASLGRLGIEYVDLYLIHWPAPKFDQYVETYQALEKLYKEGRVRAIGVCNFDIEHLERILEVCEVVPVINQVECHPYLQQKELRAFCEKHGIKVEAYSPLMNGKDVLENNVIKEIAKHQGKTPAQTILRWHLQSDMVVIPKTVTPSRMKENLDVFDFELNKEEMDKIDQLDKGIRSNAVPNEMNRR</sequence>
<dbReference type="Proteomes" id="UP000285456">
    <property type="component" value="Unassembled WGS sequence"/>
</dbReference>
<dbReference type="SUPFAM" id="SSF51430">
    <property type="entry name" value="NAD(P)-linked oxidoreductase"/>
    <property type="match status" value="1"/>
</dbReference>
<dbReference type="PIRSF" id="PIRSF000097">
    <property type="entry name" value="AKR"/>
    <property type="match status" value="1"/>
</dbReference>
<dbReference type="PROSITE" id="PS00063">
    <property type="entry name" value="ALDOKETO_REDUCTASE_3"/>
    <property type="match status" value="1"/>
</dbReference>
<gene>
    <name evidence="8" type="ORF">D1B32_14885</name>
</gene>
<dbReference type="FunFam" id="3.20.20.100:FF:000015">
    <property type="entry name" value="Oxidoreductase, aldo/keto reductase family"/>
    <property type="match status" value="1"/>
</dbReference>
<keyword evidence="2" id="KW-0521">NADP</keyword>
<dbReference type="PROSITE" id="PS00062">
    <property type="entry name" value="ALDOKETO_REDUCTASE_2"/>
    <property type="match status" value="1"/>
</dbReference>
<evidence type="ECO:0000259" key="7">
    <source>
        <dbReference type="Pfam" id="PF00248"/>
    </source>
</evidence>
<feature type="site" description="Lowers pKa of active site Tyr" evidence="6">
    <location>
        <position position="73"/>
    </location>
</feature>
<dbReference type="GO" id="GO:0016616">
    <property type="term" value="F:oxidoreductase activity, acting on the CH-OH group of donors, NAD or NADP as acceptor"/>
    <property type="evidence" value="ECO:0007669"/>
    <property type="project" value="UniProtKB-ARBA"/>
</dbReference>
<dbReference type="PANTHER" id="PTHR43827">
    <property type="entry name" value="2,5-DIKETO-D-GLUCONIC ACID REDUCTASE"/>
    <property type="match status" value="1"/>
</dbReference>
<dbReference type="PROSITE" id="PS00798">
    <property type="entry name" value="ALDOKETO_REDUCTASE_1"/>
    <property type="match status" value="1"/>
</dbReference>
<dbReference type="InterPro" id="IPR020471">
    <property type="entry name" value="AKR"/>
</dbReference>
<feature type="binding site" evidence="5">
    <location>
        <position position="106"/>
    </location>
    <ligand>
        <name>substrate</name>
    </ligand>
</feature>
<feature type="active site" description="Proton donor" evidence="4">
    <location>
        <position position="48"/>
    </location>
</feature>
<comment type="similarity">
    <text evidence="1">Belongs to the aldo/keto reductase family.</text>
</comment>
<evidence type="ECO:0000256" key="4">
    <source>
        <dbReference type="PIRSR" id="PIRSR000097-1"/>
    </source>
</evidence>
<evidence type="ECO:0000256" key="5">
    <source>
        <dbReference type="PIRSR" id="PIRSR000097-2"/>
    </source>
</evidence>
<keyword evidence="3" id="KW-0560">Oxidoreductase</keyword>
<organism evidence="8 9">
    <name type="scientific">Oceanobacillus profundus</name>
    <dbReference type="NCBI Taxonomy" id="372463"/>
    <lineage>
        <taxon>Bacteria</taxon>
        <taxon>Bacillati</taxon>
        <taxon>Bacillota</taxon>
        <taxon>Bacilli</taxon>
        <taxon>Bacillales</taxon>
        <taxon>Bacillaceae</taxon>
        <taxon>Oceanobacillus</taxon>
    </lineage>
</organism>
<proteinExistence type="inferred from homology"/>
<dbReference type="OrthoDB" id="9804790at2"/>
<evidence type="ECO:0000256" key="2">
    <source>
        <dbReference type="ARBA" id="ARBA00022857"/>
    </source>
</evidence>
<dbReference type="InterPro" id="IPR036812">
    <property type="entry name" value="NAD(P)_OxRdtase_dom_sf"/>
</dbReference>
<dbReference type="PRINTS" id="PR00069">
    <property type="entry name" value="ALDKETRDTASE"/>
</dbReference>
<dbReference type="InterPro" id="IPR023210">
    <property type="entry name" value="NADP_OxRdtase_dom"/>
</dbReference>
<evidence type="ECO:0000313" key="9">
    <source>
        <dbReference type="Proteomes" id="UP000285456"/>
    </source>
</evidence>
<protein>
    <submittedName>
        <fullName evidence="8">Aldo/keto reductase</fullName>
    </submittedName>
</protein>
<feature type="domain" description="NADP-dependent oxidoreductase" evidence="7">
    <location>
        <begin position="15"/>
        <end position="259"/>
    </location>
</feature>